<dbReference type="GO" id="GO:0004806">
    <property type="term" value="F:triacylglycerol lipase activity"/>
    <property type="evidence" value="ECO:0007669"/>
    <property type="project" value="TreeGrafter"/>
</dbReference>
<organism evidence="5 6">
    <name type="scientific">Elsinoe australis</name>
    <dbReference type="NCBI Taxonomy" id="40998"/>
    <lineage>
        <taxon>Eukaryota</taxon>
        <taxon>Fungi</taxon>
        <taxon>Dikarya</taxon>
        <taxon>Ascomycota</taxon>
        <taxon>Pezizomycotina</taxon>
        <taxon>Dothideomycetes</taxon>
        <taxon>Dothideomycetidae</taxon>
        <taxon>Myriangiales</taxon>
        <taxon>Elsinoaceae</taxon>
        <taxon>Elsinoe</taxon>
    </lineage>
</organism>
<dbReference type="AlphaFoldDB" id="A0A4U7AQZ8"/>
<dbReference type="InterPro" id="IPR020904">
    <property type="entry name" value="Sc_DH/Rdtase_CS"/>
</dbReference>
<dbReference type="PRINTS" id="PR00081">
    <property type="entry name" value="GDHRDH"/>
</dbReference>
<gene>
    <name evidence="5" type="ORF">C1H76_8964</name>
</gene>
<dbReference type="GO" id="GO:0006654">
    <property type="term" value="P:phosphatidic acid biosynthetic process"/>
    <property type="evidence" value="ECO:0007669"/>
    <property type="project" value="TreeGrafter"/>
</dbReference>
<dbReference type="GO" id="GO:0005783">
    <property type="term" value="C:endoplasmic reticulum"/>
    <property type="evidence" value="ECO:0007669"/>
    <property type="project" value="TreeGrafter"/>
</dbReference>
<name>A0A4U7AQZ8_9PEZI</name>
<keyword evidence="2" id="KW-0521">NADP</keyword>
<evidence type="ECO:0000256" key="4">
    <source>
        <dbReference type="RuleBase" id="RU000363"/>
    </source>
</evidence>
<evidence type="ECO:0000313" key="6">
    <source>
        <dbReference type="Proteomes" id="UP000308133"/>
    </source>
</evidence>
<dbReference type="Pfam" id="PF00106">
    <property type="entry name" value="adh_short"/>
    <property type="match status" value="1"/>
</dbReference>
<dbReference type="GO" id="GO:0019433">
    <property type="term" value="P:triglyceride catabolic process"/>
    <property type="evidence" value="ECO:0007669"/>
    <property type="project" value="TreeGrafter"/>
</dbReference>
<dbReference type="PANTHER" id="PTHR44169">
    <property type="entry name" value="NADPH-DEPENDENT 1-ACYLDIHYDROXYACETONE PHOSPHATE REDUCTASE"/>
    <property type="match status" value="1"/>
</dbReference>
<reference evidence="5 6" key="1">
    <citation type="submission" date="2018-02" db="EMBL/GenBank/DDBJ databases">
        <title>Draft genome sequences of Elsinoe sp., causing black scab on jojoba.</title>
        <authorList>
            <person name="Stodart B."/>
            <person name="Jeffress S."/>
            <person name="Ash G."/>
            <person name="Arun Chinnappa K."/>
        </authorList>
    </citation>
    <scope>NUCLEOTIDE SEQUENCE [LARGE SCALE GENOMIC DNA]</scope>
    <source>
        <strain evidence="5 6">Hillstone_2</strain>
    </source>
</reference>
<protein>
    <submittedName>
        <fullName evidence="5">Short-chain dehydrogenase-like protein 21</fullName>
    </submittedName>
</protein>
<dbReference type="PRINTS" id="PR00080">
    <property type="entry name" value="SDRFAMILY"/>
</dbReference>
<sequence length="309" mass="32747">MPSKPRTVLITGCSAHSLGSALALALHASGLHVIATARSASKLKHLSDAGITTQLMDVCDAASISRCVAAVTETLPSKRLDMLINNAGGTYAMPLADADLDEARKLFDLNVWSCLAVTQAFLPLLVEAKGVVVNHTSVLGEVGLPFQGVYSASKAAAAIVSDTLRLELAPLGLRVVQLKSGAIKSGFLDNANGGQVPKLPKGSVYEGAKEVVEAQMMGEAIAGRAMETHKWASEVARLLVKENPPRFVSKGYGASLMWFAKSYLPTFMTDGVAKGYGEYGQGGESFNPWEGWLRLTSSLLRTALRIECL</sequence>
<dbReference type="PANTHER" id="PTHR44169:SF3">
    <property type="entry name" value="SHORT-CHAIN DEHYDROGENASE SRDE"/>
    <property type="match status" value="1"/>
</dbReference>
<evidence type="ECO:0000256" key="3">
    <source>
        <dbReference type="ARBA" id="ARBA00023002"/>
    </source>
</evidence>
<dbReference type="GO" id="GO:0005811">
    <property type="term" value="C:lipid droplet"/>
    <property type="evidence" value="ECO:0007669"/>
    <property type="project" value="TreeGrafter"/>
</dbReference>
<keyword evidence="3" id="KW-0560">Oxidoreductase</keyword>
<dbReference type="Gene3D" id="3.40.50.720">
    <property type="entry name" value="NAD(P)-binding Rossmann-like Domain"/>
    <property type="match status" value="1"/>
</dbReference>
<accession>A0A4U7AQZ8</accession>
<comment type="similarity">
    <text evidence="1 4">Belongs to the short-chain dehydrogenases/reductases (SDR) family.</text>
</comment>
<evidence type="ECO:0000256" key="2">
    <source>
        <dbReference type="ARBA" id="ARBA00022857"/>
    </source>
</evidence>
<dbReference type="EMBL" id="PTQR01000124">
    <property type="protein sequence ID" value="TKX18881.1"/>
    <property type="molecule type" value="Genomic_DNA"/>
</dbReference>
<dbReference type="PROSITE" id="PS00061">
    <property type="entry name" value="ADH_SHORT"/>
    <property type="match status" value="1"/>
</dbReference>
<proteinExistence type="inferred from homology"/>
<dbReference type="GO" id="GO:0000140">
    <property type="term" value="F:acylglycerone-phosphate reductase (NADP+) activity"/>
    <property type="evidence" value="ECO:0007669"/>
    <property type="project" value="TreeGrafter"/>
</dbReference>
<dbReference type="InterPro" id="IPR002347">
    <property type="entry name" value="SDR_fam"/>
</dbReference>
<evidence type="ECO:0000313" key="5">
    <source>
        <dbReference type="EMBL" id="TKX18881.1"/>
    </source>
</evidence>
<dbReference type="InterPro" id="IPR036291">
    <property type="entry name" value="NAD(P)-bd_dom_sf"/>
</dbReference>
<comment type="caution">
    <text evidence="5">The sequence shown here is derived from an EMBL/GenBank/DDBJ whole genome shotgun (WGS) entry which is preliminary data.</text>
</comment>
<dbReference type="Proteomes" id="UP000308133">
    <property type="component" value="Unassembled WGS sequence"/>
</dbReference>
<evidence type="ECO:0000256" key="1">
    <source>
        <dbReference type="ARBA" id="ARBA00006484"/>
    </source>
</evidence>
<dbReference type="SUPFAM" id="SSF51735">
    <property type="entry name" value="NAD(P)-binding Rossmann-fold domains"/>
    <property type="match status" value="1"/>
</dbReference>